<organism evidence="2 3">
    <name type="scientific">Candidatus Tagabacteria bacterium CG03_land_8_20_14_0_80_41_22</name>
    <dbReference type="NCBI Taxonomy" id="1975020"/>
    <lineage>
        <taxon>Bacteria</taxon>
        <taxon>Candidatus Tagaibacteriota</taxon>
    </lineage>
</organism>
<proteinExistence type="predicted"/>
<name>A0A2M7B9J0_9BACT</name>
<comment type="caution">
    <text evidence="2">The sequence shown here is derived from an EMBL/GenBank/DDBJ whole genome shotgun (WGS) entry which is preliminary data.</text>
</comment>
<evidence type="ECO:0000313" key="2">
    <source>
        <dbReference type="EMBL" id="PIU99741.1"/>
    </source>
</evidence>
<gene>
    <name evidence="2" type="ORF">COS58_00700</name>
</gene>
<evidence type="ECO:0000256" key="1">
    <source>
        <dbReference type="SAM" id="MobiDB-lite"/>
    </source>
</evidence>
<protein>
    <submittedName>
        <fullName evidence="2">Uncharacterized protein</fullName>
    </submittedName>
</protein>
<dbReference type="AlphaFoldDB" id="A0A2M7B9J0"/>
<reference evidence="3" key="1">
    <citation type="submission" date="2017-09" db="EMBL/GenBank/DDBJ databases">
        <title>Depth-based differentiation of microbial function through sediment-hosted aquifers and enrichment of novel symbionts in the deep terrestrial subsurface.</title>
        <authorList>
            <person name="Probst A.J."/>
            <person name="Ladd B."/>
            <person name="Jarett J.K."/>
            <person name="Geller-Mcgrath D.E."/>
            <person name="Sieber C.M.K."/>
            <person name="Emerson J.B."/>
            <person name="Anantharaman K."/>
            <person name="Thomas B.C."/>
            <person name="Malmstrom R."/>
            <person name="Stieglmeier M."/>
            <person name="Klingl A."/>
            <person name="Woyke T."/>
            <person name="Ryan C.M."/>
            <person name="Banfield J.F."/>
        </authorList>
    </citation>
    <scope>NUCLEOTIDE SEQUENCE [LARGE SCALE GENOMIC DNA]</scope>
</reference>
<sequence length="66" mass="7173">MQYSKDSLNAFRSSTSSERGSPPAKIRKGSGAAPLKTAKEPGEKQSVRTMFCEIVNSFLPPKLNTN</sequence>
<dbReference type="EMBL" id="PEVG01000006">
    <property type="protein sequence ID" value="PIU99741.1"/>
    <property type="molecule type" value="Genomic_DNA"/>
</dbReference>
<feature type="compositionally biased region" description="Basic and acidic residues" evidence="1">
    <location>
        <begin position="37"/>
        <end position="46"/>
    </location>
</feature>
<feature type="region of interest" description="Disordered" evidence="1">
    <location>
        <begin position="1"/>
        <end position="46"/>
    </location>
</feature>
<evidence type="ECO:0000313" key="3">
    <source>
        <dbReference type="Proteomes" id="UP000228561"/>
    </source>
</evidence>
<feature type="compositionally biased region" description="Polar residues" evidence="1">
    <location>
        <begin position="1"/>
        <end position="19"/>
    </location>
</feature>
<dbReference type="Proteomes" id="UP000228561">
    <property type="component" value="Unassembled WGS sequence"/>
</dbReference>
<accession>A0A2M7B9J0</accession>